<evidence type="ECO:0000313" key="2">
    <source>
        <dbReference type="EMBL" id="KAF5854699.1"/>
    </source>
</evidence>
<dbReference type="EMBL" id="SPNV01001193">
    <property type="protein sequence ID" value="KAF5854699.1"/>
    <property type="molecule type" value="Genomic_DNA"/>
</dbReference>
<name>A0A8H6E0D7_PETAA</name>
<evidence type="ECO:0000256" key="1">
    <source>
        <dbReference type="SAM" id="Phobius"/>
    </source>
</evidence>
<gene>
    <name evidence="2" type="ORF">ETB97_001079</name>
</gene>
<comment type="caution">
    <text evidence="2">The sequence shown here is derived from an EMBL/GenBank/DDBJ whole genome shotgun (WGS) entry which is preliminary data.</text>
</comment>
<accession>A0A8H6E0D7</accession>
<feature type="non-terminal residue" evidence="2">
    <location>
        <position position="73"/>
    </location>
</feature>
<keyword evidence="3" id="KW-1185">Reference proteome</keyword>
<dbReference type="AlphaFoldDB" id="A0A8H6E0D7"/>
<proteinExistence type="predicted"/>
<dbReference type="Proteomes" id="UP000541154">
    <property type="component" value="Unassembled WGS sequence"/>
</dbReference>
<keyword evidence="1" id="KW-0472">Membrane</keyword>
<feature type="transmembrane region" description="Helical" evidence="1">
    <location>
        <begin position="44"/>
        <end position="66"/>
    </location>
</feature>
<keyword evidence="1" id="KW-1133">Transmembrane helix</keyword>
<reference evidence="2 3" key="1">
    <citation type="submission" date="2019-04" db="EMBL/GenBank/DDBJ databases">
        <title>Aspergillus burnettii sp. nov., novel species from soil in southeast Queensland.</title>
        <authorList>
            <person name="Gilchrist C.L.M."/>
            <person name="Pitt J.I."/>
            <person name="Lange L."/>
            <person name="Lacey H.J."/>
            <person name="Vuong D."/>
            <person name="Midgley D.J."/>
            <person name="Greenfield P."/>
            <person name="Bradbury M."/>
            <person name="Lacey E."/>
            <person name="Busk P.K."/>
            <person name="Pilgaard B."/>
            <person name="Chooi Y.H."/>
            <person name="Piggott A.M."/>
        </authorList>
    </citation>
    <scope>NUCLEOTIDE SEQUENCE [LARGE SCALE GENOMIC DNA]</scope>
    <source>
        <strain evidence="2 3">FRR 5400</strain>
    </source>
</reference>
<protein>
    <submittedName>
        <fullName evidence="2">Uncharacterized protein</fullName>
    </submittedName>
</protein>
<keyword evidence="1" id="KW-0812">Transmembrane</keyword>
<organism evidence="2 3">
    <name type="scientific">Petromyces alliaceus</name>
    <name type="common">Aspergillus alliaceus</name>
    <dbReference type="NCBI Taxonomy" id="209559"/>
    <lineage>
        <taxon>Eukaryota</taxon>
        <taxon>Fungi</taxon>
        <taxon>Dikarya</taxon>
        <taxon>Ascomycota</taxon>
        <taxon>Pezizomycotina</taxon>
        <taxon>Eurotiomycetes</taxon>
        <taxon>Eurotiomycetidae</taxon>
        <taxon>Eurotiales</taxon>
        <taxon>Aspergillaceae</taxon>
        <taxon>Aspergillus</taxon>
        <taxon>Aspergillus subgen. Circumdati</taxon>
    </lineage>
</organism>
<sequence>MAASAAEFKLAGVAAGFTLGFGFLTTWRAIKQTTSHPQPHHSPFIVMVWGEILANIGIGVVGWLFLERIIPLG</sequence>
<evidence type="ECO:0000313" key="3">
    <source>
        <dbReference type="Proteomes" id="UP000541154"/>
    </source>
</evidence>